<organism evidence="3 4">
    <name type="scientific">Capnocytophaga cynodegmi</name>
    <dbReference type="NCBI Taxonomy" id="28189"/>
    <lineage>
        <taxon>Bacteria</taxon>
        <taxon>Pseudomonadati</taxon>
        <taxon>Bacteroidota</taxon>
        <taxon>Flavobacteriia</taxon>
        <taxon>Flavobacteriales</taxon>
        <taxon>Flavobacteriaceae</taxon>
        <taxon>Capnocytophaga</taxon>
    </lineage>
</organism>
<dbReference type="Pfam" id="PF22422">
    <property type="entry name" value="MGH1-like_GH"/>
    <property type="match status" value="1"/>
</dbReference>
<feature type="domain" description="Glycosyl hydrolase family 63 C-terminal" evidence="1">
    <location>
        <begin position="698"/>
        <end position="872"/>
    </location>
</feature>
<dbReference type="InterPro" id="IPR008928">
    <property type="entry name" value="6-hairpin_glycosidase_sf"/>
</dbReference>
<accession>A0A0B7HIK3</accession>
<dbReference type="InterPro" id="IPR012341">
    <property type="entry name" value="6hp_glycosidase-like_sf"/>
</dbReference>
<dbReference type="EMBL" id="CDOG01000002">
    <property type="protein sequence ID" value="CEN34018.1"/>
    <property type="molecule type" value="Genomic_DNA"/>
</dbReference>
<evidence type="ECO:0000259" key="1">
    <source>
        <dbReference type="Pfam" id="PF03200"/>
    </source>
</evidence>
<evidence type="ECO:0000313" key="4">
    <source>
        <dbReference type="Proteomes" id="UP000038083"/>
    </source>
</evidence>
<dbReference type="PANTHER" id="PTHR10412:SF10">
    <property type="entry name" value="GLYCOSYL HYDROLASE FAMILY 63 C-TERMINAL DOMAIN-CONTAINING PROTEIN"/>
    <property type="match status" value="1"/>
</dbReference>
<dbReference type="Proteomes" id="UP000038083">
    <property type="component" value="Unassembled WGS sequence"/>
</dbReference>
<evidence type="ECO:0000313" key="3">
    <source>
        <dbReference type="EMBL" id="CEN34018.1"/>
    </source>
</evidence>
<evidence type="ECO:0000259" key="2">
    <source>
        <dbReference type="Pfam" id="PF22422"/>
    </source>
</evidence>
<dbReference type="InterPro" id="IPR054491">
    <property type="entry name" value="MGH1-like_GH"/>
</dbReference>
<reference evidence="3 4" key="1">
    <citation type="submission" date="2015-01" db="EMBL/GenBank/DDBJ databases">
        <authorList>
            <person name="MANFREDI Pablo"/>
        </authorList>
    </citation>
    <scope>NUCLEOTIDE SEQUENCE [LARGE SCALE GENOMIC DNA]</scope>
    <source>
        <strain evidence="3 4">Ccy74</strain>
    </source>
</reference>
<proteinExistence type="predicted"/>
<dbReference type="InterPro" id="IPR004888">
    <property type="entry name" value="Glycoside_hydrolase_63"/>
</dbReference>
<feature type="domain" description="Mannosylglycerate hydrolase MGH1-like glycoside hydrolase" evidence="2">
    <location>
        <begin position="422"/>
        <end position="525"/>
    </location>
</feature>
<dbReference type="GO" id="GO:0009311">
    <property type="term" value="P:oligosaccharide metabolic process"/>
    <property type="evidence" value="ECO:0007669"/>
    <property type="project" value="InterPro"/>
</dbReference>
<name>A0A0B7HIK3_9FLAO</name>
<dbReference type="RefSeq" id="WP_018279731.1">
    <property type="nucleotide sequence ID" value="NZ_CDOF01000025.1"/>
</dbReference>
<dbReference type="AlphaFoldDB" id="A0A0B7HIK3"/>
<dbReference type="OrthoDB" id="9781878at2"/>
<dbReference type="SUPFAM" id="SSF48208">
    <property type="entry name" value="Six-hairpin glycosidases"/>
    <property type="match status" value="1"/>
</dbReference>
<dbReference type="GO" id="GO:0004573">
    <property type="term" value="F:Glc3Man9GlcNAc2 oligosaccharide glucosidase activity"/>
    <property type="evidence" value="ECO:0007669"/>
    <property type="project" value="InterPro"/>
</dbReference>
<gene>
    <name evidence="3" type="ORF">CCYN74_100016</name>
</gene>
<dbReference type="PANTHER" id="PTHR10412">
    <property type="entry name" value="MANNOSYL-OLIGOSACCHARIDE GLUCOSIDASE"/>
    <property type="match status" value="1"/>
</dbReference>
<dbReference type="Pfam" id="PF03200">
    <property type="entry name" value="Glyco_hydro_63"/>
    <property type="match status" value="1"/>
</dbReference>
<dbReference type="InterPro" id="IPR031335">
    <property type="entry name" value="Glyco_hydro_63_C"/>
</dbReference>
<dbReference type="Gene3D" id="1.50.10.10">
    <property type="match status" value="1"/>
</dbReference>
<protein>
    <submittedName>
        <fullName evidence="3">Uncharacterized protein</fullName>
    </submittedName>
</protein>
<sequence length="882" mass="103720">MISESAEDKRIREKDKKEKEWLRWGPYLSERQWGTVREDYSANGDAWNYISHDNARSRTYRWGEDGLAGISDNSCNVCLSVALWNGKDTILKERLYGLSNNQGNHGEDVKELYYYLDNTPTHSYMKYLYKYPQNAFPYETLERVNAERGLQDTEFELPETGIFDENAYFDVQVEYAKYNENDIFMKITVTNQGEEIAPLTLLPTLLMRNYWSFIEVEQKPKISLLKNEYGYFAEVDNKSVGTFFLYFDEADKHLFTENETNDEKIHQHKNDHPFKKDLFHEAVISGDFSLATHNQEGTKFSPMYHFEIAPKGQKVVFLRLTNQQQENPFSDAEKLFEQREQECEIFYRNLLKCPNEELYLIQKQAFSGLLWNKQYYYYDIEQWLEGDPKQPKPPQQRWNGRNAEWLTLRNNDILLMPDKWEYPWYASWDSAFHCVSMSVIDTQFAKEQLLLFNKEWYMRPNGQIPAYEWNFSDVNPPVQPWATLMVYNIDKERTGKPDISFLKRMFNKLTVNFTWWVNRLDSTDNNVFEGGFLGLDNIGVFDRSQGIPGVKLLEQVDGTAWMALYCLCMLKISLEISKEDETYEEMAIKFFGHFVHIAKALNHMNQENKGIWDENEGFFYDKIIFEDGGSKLIKVRSVVGMLALMAVLHIDGETLNKLPRLKRSFSWFDKYRMSKLRHPIIQTSEKDEGILLSLVPKNRIRRLMRALIDEKEFLSEYGIRSLSKIYETPFTVPLEGNNYQIAYDPAESTSNLFGGNSNWRGPIWFPINYILIDALRELHKFFEDTRFEFPTGNEDNLLSLDQIADELSKRLVNIFRENPEGNRPVNRLHCELYQRPEFKNLILFYEYFHGDNGRGVGASHQTGWTALVANLIVETFSEQPPC</sequence>